<keyword evidence="2" id="KW-0328">Glycosyltransferase</keyword>
<name>A0A369Q0G3_9SPHI</name>
<evidence type="ECO:0000256" key="2">
    <source>
        <dbReference type="ARBA" id="ARBA00022676"/>
    </source>
</evidence>
<sequence>MVSAIILAFNRKEEALKTIGKLEELRQSLPFELEIIIVDNASKDGTSAAIKERHPDLKLISRSINNGIAGWNDGFAVAKHEYLLVLDDDSHVHSGLDKAIKRLEDDPTIGILGFETTDENLKLDVYLAEEDAWKDKQDVPGFIGCGAIIRKELYDKIGGFAEWIFVYTHEFEYAIRCWNAGYRVSFFAEGYVIHRVSKLNRSFKRLRIFGTRNELAIIYKYFDKDKSKFLFRIVMNNLKFIKREGLLSGYYVLQGVAEYFKLKKELTRTPVRQKIQDFYAANFWATKPILTNLKKRLNI</sequence>
<feature type="domain" description="Glycosyltransferase 2-like" evidence="4">
    <location>
        <begin position="3"/>
        <end position="157"/>
    </location>
</feature>
<keyword evidence="3 5" id="KW-0808">Transferase</keyword>
<dbReference type="Proteomes" id="UP000253961">
    <property type="component" value="Unassembled WGS sequence"/>
</dbReference>
<evidence type="ECO:0000256" key="1">
    <source>
        <dbReference type="ARBA" id="ARBA00006739"/>
    </source>
</evidence>
<dbReference type="Gene3D" id="3.90.550.10">
    <property type="entry name" value="Spore Coat Polysaccharide Biosynthesis Protein SpsA, Chain A"/>
    <property type="match status" value="1"/>
</dbReference>
<dbReference type="EMBL" id="QPKV01000006">
    <property type="protein sequence ID" value="RDC55828.1"/>
    <property type="molecule type" value="Genomic_DNA"/>
</dbReference>
<dbReference type="Pfam" id="PF00535">
    <property type="entry name" value="Glycos_transf_2"/>
    <property type="match status" value="1"/>
</dbReference>
<dbReference type="InterPro" id="IPR001173">
    <property type="entry name" value="Glyco_trans_2-like"/>
</dbReference>
<proteinExistence type="inferred from homology"/>
<dbReference type="GO" id="GO:0016757">
    <property type="term" value="F:glycosyltransferase activity"/>
    <property type="evidence" value="ECO:0007669"/>
    <property type="project" value="UniProtKB-KW"/>
</dbReference>
<dbReference type="AlphaFoldDB" id="A0A369Q0G3"/>
<dbReference type="PANTHER" id="PTHR43179:SF12">
    <property type="entry name" value="GALACTOFURANOSYLTRANSFERASE GLFT2"/>
    <property type="match status" value="1"/>
</dbReference>
<protein>
    <submittedName>
        <fullName evidence="5">Glycosyltransferase</fullName>
    </submittedName>
</protein>
<gene>
    <name evidence="5" type="ORF">DU508_16335</name>
</gene>
<comment type="similarity">
    <text evidence="1">Belongs to the glycosyltransferase 2 family.</text>
</comment>
<evidence type="ECO:0000259" key="4">
    <source>
        <dbReference type="Pfam" id="PF00535"/>
    </source>
</evidence>
<comment type="caution">
    <text evidence="5">The sequence shown here is derived from an EMBL/GenBank/DDBJ whole genome shotgun (WGS) entry which is preliminary data.</text>
</comment>
<dbReference type="RefSeq" id="WP_115403864.1">
    <property type="nucleotide sequence ID" value="NZ_QPKV01000006.1"/>
</dbReference>
<accession>A0A369Q0G3</accession>
<organism evidence="5 6">
    <name type="scientific">Pedobacter chinensis</name>
    <dbReference type="NCBI Taxonomy" id="2282421"/>
    <lineage>
        <taxon>Bacteria</taxon>
        <taxon>Pseudomonadati</taxon>
        <taxon>Bacteroidota</taxon>
        <taxon>Sphingobacteriia</taxon>
        <taxon>Sphingobacteriales</taxon>
        <taxon>Sphingobacteriaceae</taxon>
        <taxon>Pedobacter</taxon>
    </lineage>
</organism>
<dbReference type="PANTHER" id="PTHR43179">
    <property type="entry name" value="RHAMNOSYLTRANSFERASE WBBL"/>
    <property type="match status" value="1"/>
</dbReference>
<evidence type="ECO:0000313" key="5">
    <source>
        <dbReference type="EMBL" id="RDC55828.1"/>
    </source>
</evidence>
<dbReference type="OrthoDB" id="1016922at2"/>
<dbReference type="InterPro" id="IPR029044">
    <property type="entry name" value="Nucleotide-diphossugar_trans"/>
</dbReference>
<evidence type="ECO:0000256" key="3">
    <source>
        <dbReference type="ARBA" id="ARBA00022679"/>
    </source>
</evidence>
<dbReference type="SUPFAM" id="SSF53448">
    <property type="entry name" value="Nucleotide-diphospho-sugar transferases"/>
    <property type="match status" value="1"/>
</dbReference>
<keyword evidence="6" id="KW-1185">Reference proteome</keyword>
<reference evidence="5 6" key="1">
    <citation type="submission" date="2018-07" db="EMBL/GenBank/DDBJ databases">
        <title>Pedobacter sp. nov., isolated from soil.</title>
        <authorList>
            <person name="Zhou L.Y."/>
            <person name="Du Z.J."/>
        </authorList>
    </citation>
    <scope>NUCLEOTIDE SEQUENCE [LARGE SCALE GENOMIC DNA]</scope>
    <source>
        <strain evidence="5 6">JDX94</strain>
    </source>
</reference>
<evidence type="ECO:0000313" key="6">
    <source>
        <dbReference type="Proteomes" id="UP000253961"/>
    </source>
</evidence>